<dbReference type="Proteomes" id="UP001054945">
    <property type="component" value="Unassembled WGS sequence"/>
</dbReference>
<sequence length="90" mass="10539">MAAELIKLRGFEKAALTAFLTTVSSETSIISIKDRLVRLEEIFSKIREYESAFPQEQSEIIENENRYFDAKEALRKLLEPSEQWIRILVF</sequence>
<evidence type="ECO:0000313" key="1">
    <source>
        <dbReference type="EMBL" id="GIY34359.1"/>
    </source>
</evidence>
<protein>
    <submittedName>
        <fullName evidence="1">Uncharacterized protein</fullName>
    </submittedName>
</protein>
<accession>A0AAV4SN08</accession>
<comment type="caution">
    <text evidence="1">The sequence shown here is derived from an EMBL/GenBank/DDBJ whole genome shotgun (WGS) entry which is preliminary data.</text>
</comment>
<dbReference type="EMBL" id="BPLR01009758">
    <property type="protein sequence ID" value="GIY34359.1"/>
    <property type="molecule type" value="Genomic_DNA"/>
</dbReference>
<gene>
    <name evidence="1" type="ORF">CEXT_641451</name>
</gene>
<reference evidence="1 2" key="1">
    <citation type="submission" date="2021-06" db="EMBL/GenBank/DDBJ databases">
        <title>Caerostris extrusa draft genome.</title>
        <authorList>
            <person name="Kono N."/>
            <person name="Arakawa K."/>
        </authorList>
    </citation>
    <scope>NUCLEOTIDE SEQUENCE [LARGE SCALE GENOMIC DNA]</scope>
</reference>
<name>A0AAV4SN08_CAEEX</name>
<keyword evidence="2" id="KW-1185">Reference proteome</keyword>
<dbReference type="AlphaFoldDB" id="A0AAV4SN08"/>
<evidence type="ECO:0000313" key="2">
    <source>
        <dbReference type="Proteomes" id="UP001054945"/>
    </source>
</evidence>
<organism evidence="1 2">
    <name type="scientific">Caerostris extrusa</name>
    <name type="common">Bark spider</name>
    <name type="synonym">Caerostris bankana</name>
    <dbReference type="NCBI Taxonomy" id="172846"/>
    <lineage>
        <taxon>Eukaryota</taxon>
        <taxon>Metazoa</taxon>
        <taxon>Ecdysozoa</taxon>
        <taxon>Arthropoda</taxon>
        <taxon>Chelicerata</taxon>
        <taxon>Arachnida</taxon>
        <taxon>Araneae</taxon>
        <taxon>Araneomorphae</taxon>
        <taxon>Entelegynae</taxon>
        <taxon>Araneoidea</taxon>
        <taxon>Araneidae</taxon>
        <taxon>Caerostris</taxon>
    </lineage>
</organism>
<proteinExistence type="predicted"/>